<proteinExistence type="inferred from homology"/>
<keyword evidence="4" id="KW-0472">Membrane</keyword>
<evidence type="ECO:0000256" key="3">
    <source>
        <dbReference type="ARBA" id="ARBA00022729"/>
    </source>
</evidence>
<evidence type="ECO:0000313" key="7">
    <source>
        <dbReference type="EMBL" id="RYT81400.1"/>
    </source>
</evidence>
<accession>A0A4Q5HFV8</accession>
<gene>
    <name evidence="7" type="ORF">EAJ06_06865</name>
</gene>
<reference evidence="7 8" key="1">
    <citation type="journal article" date="2019" name="Science, e1252229">
        <title>Invertible promoters mediate bacterial phase variation, antibiotic resistance, and host adaptation in the gut.</title>
        <authorList>
            <person name="Jiang X."/>
            <person name="Hall A.B."/>
            <person name="Arthur T.D."/>
            <person name="Plichta D.R."/>
            <person name="Covington C.T."/>
            <person name="Poyet M."/>
            <person name="Crothers J."/>
            <person name="Moses P.L."/>
            <person name="Tolonen A.C."/>
            <person name="Vlamakis H."/>
            <person name="Alm E.J."/>
            <person name="Xavier R.J."/>
        </authorList>
    </citation>
    <scope>NUCLEOTIDE SEQUENCE [LARGE SCALE GENOMIC DNA]</scope>
    <source>
        <strain evidence="8">bf_0095</strain>
    </source>
</reference>
<dbReference type="GO" id="GO:0009279">
    <property type="term" value="C:cell outer membrane"/>
    <property type="evidence" value="ECO:0007669"/>
    <property type="project" value="UniProtKB-SubCell"/>
</dbReference>
<name>A0A4Q5HFV8_9BACE</name>
<dbReference type="EMBL" id="RCXO01000006">
    <property type="protein sequence ID" value="RYT81400.1"/>
    <property type="molecule type" value="Genomic_DNA"/>
</dbReference>
<dbReference type="PROSITE" id="PS51257">
    <property type="entry name" value="PROKAR_LIPOPROTEIN"/>
    <property type="match status" value="1"/>
</dbReference>
<dbReference type="AlphaFoldDB" id="A0A4Q5HFV8"/>
<evidence type="ECO:0000256" key="1">
    <source>
        <dbReference type="ARBA" id="ARBA00004442"/>
    </source>
</evidence>
<dbReference type="OrthoDB" id="636214at2"/>
<keyword evidence="8" id="KW-1185">Reference proteome</keyword>
<evidence type="ECO:0000259" key="6">
    <source>
        <dbReference type="Pfam" id="PF07980"/>
    </source>
</evidence>
<evidence type="ECO:0000256" key="2">
    <source>
        <dbReference type="ARBA" id="ARBA00006275"/>
    </source>
</evidence>
<dbReference type="Gene3D" id="1.25.40.390">
    <property type="match status" value="1"/>
</dbReference>
<evidence type="ECO:0000256" key="5">
    <source>
        <dbReference type="ARBA" id="ARBA00023237"/>
    </source>
</evidence>
<dbReference type="Pfam" id="PF07980">
    <property type="entry name" value="SusD_RagB"/>
    <property type="match status" value="1"/>
</dbReference>
<dbReference type="RefSeq" id="WP_130069870.1">
    <property type="nucleotide sequence ID" value="NZ_RCXO01000006.1"/>
</dbReference>
<keyword evidence="3" id="KW-0732">Signal</keyword>
<dbReference type="InterPro" id="IPR012944">
    <property type="entry name" value="SusD_RagB_dom"/>
</dbReference>
<keyword evidence="5" id="KW-0998">Cell outer membrane</keyword>
<evidence type="ECO:0000313" key="8">
    <source>
        <dbReference type="Proteomes" id="UP000291191"/>
    </source>
</evidence>
<comment type="similarity">
    <text evidence="2">Belongs to the SusD family.</text>
</comment>
<comment type="caution">
    <text evidence="7">The sequence shown here is derived from an EMBL/GenBank/DDBJ whole genome shotgun (WGS) entry which is preliminary data.</text>
</comment>
<evidence type="ECO:0000256" key="4">
    <source>
        <dbReference type="ARBA" id="ARBA00023136"/>
    </source>
</evidence>
<sequence length="490" mass="55687">MKKYILFLVTVALLSSCFDLDHEEFGSISSTNFPSSSADLEAAAIGVYKNLGESYIARSLDYAGLTLNELCTDEMNTAWTSSWQIINTLAWTANNDPAKNIYNTYIKAITKATRLIDAVSQSSMDEKSKSGLIAEMRVLRSFYANAAYSLFGPIAIITDPSIANDVYSEYKPSRPTKDEYLKFMIDELEEVTSGSNLSDRIASDDWGRFDKGSALTLLMKIYLDAKMFDKANQTADKIIALNIYDLLPSYASVFDINNEGAVNKEVIFAIGRLVSNTSYGWTYFACVMPQAPAYKTKTGTLLTVWGGLKMPWDFYDKYEAQDERLNTIIRYYEDVDGNWVDYRFVEHTRAIGAIPMKYSEDPEHRGDTQGNDFVVFRYADILLSKAEAMNELNGPSKECIELINKVRRRVKATEIKLEDYTKDALRDFILEERGRELYNEGHRRNDLIRHGKFIQRAIDRGIDAKPYHVLYPIPQSAIDENPNLKQNDGY</sequence>
<organism evidence="7 8">
    <name type="scientific">Bacteroides intestinalis</name>
    <dbReference type="NCBI Taxonomy" id="329854"/>
    <lineage>
        <taxon>Bacteria</taxon>
        <taxon>Pseudomonadati</taxon>
        <taxon>Bacteroidota</taxon>
        <taxon>Bacteroidia</taxon>
        <taxon>Bacteroidales</taxon>
        <taxon>Bacteroidaceae</taxon>
        <taxon>Bacteroides</taxon>
    </lineage>
</organism>
<comment type="subcellular location">
    <subcellularLocation>
        <location evidence="1">Cell outer membrane</location>
    </subcellularLocation>
</comment>
<dbReference type="InterPro" id="IPR011990">
    <property type="entry name" value="TPR-like_helical_dom_sf"/>
</dbReference>
<feature type="domain" description="RagB/SusD" evidence="6">
    <location>
        <begin position="314"/>
        <end position="490"/>
    </location>
</feature>
<dbReference type="SUPFAM" id="SSF48452">
    <property type="entry name" value="TPR-like"/>
    <property type="match status" value="1"/>
</dbReference>
<protein>
    <submittedName>
        <fullName evidence="7">RagB/SusD family nutrient uptake outer membrane protein</fullName>
    </submittedName>
</protein>
<dbReference type="Proteomes" id="UP000291191">
    <property type="component" value="Unassembled WGS sequence"/>
</dbReference>